<organism evidence="2 3">
    <name type="scientific">Jatrophihabitans lederbergiae</name>
    <dbReference type="NCBI Taxonomy" id="3075547"/>
    <lineage>
        <taxon>Bacteria</taxon>
        <taxon>Bacillati</taxon>
        <taxon>Actinomycetota</taxon>
        <taxon>Actinomycetes</taxon>
        <taxon>Jatrophihabitantales</taxon>
        <taxon>Jatrophihabitantaceae</taxon>
        <taxon>Jatrophihabitans</taxon>
    </lineage>
</organism>
<dbReference type="RefSeq" id="WP_311424631.1">
    <property type="nucleotide sequence ID" value="NZ_JAVREH010000040.1"/>
</dbReference>
<name>A0ABU2JEQ8_9ACTN</name>
<keyword evidence="1" id="KW-0812">Transmembrane</keyword>
<evidence type="ECO:0000313" key="3">
    <source>
        <dbReference type="Proteomes" id="UP001183176"/>
    </source>
</evidence>
<feature type="transmembrane region" description="Helical" evidence="1">
    <location>
        <begin position="22"/>
        <end position="43"/>
    </location>
</feature>
<dbReference type="Proteomes" id="UP001183176">
    <property type="component" value="Unassembled WGS sequence"/>
</dbReference>
<reference evidence="3" key="1">
    <citation type="submission" date="2023-07" db="EMBL/GenBank/DDBJ databases">
        <title>30 novel species of actinomycetes from the DSMZ collection.</title>
        <authorList>
            <person name="Nouioui I."/>
        </authorList>
    </citation>
    <scope>NUCLEOTIDE SEQUENCE [LARGE SCALE GENOMIC DNA]</scope>
    <source>
        <strain evidence="3">DSM 44399</strain>
    </source>
</reference>
<evidence type="ECO:0000256" key="1">
    <source>
        <dbReference type="SAM" id="Phobius"/>
    </source>
</evidence>
<evidence type="ECO:0000313" key="2">
    <source>
        <dbReference type="EMBL" id="MDT0263485.1"/>
    </source>
</evidence>
<comment type="caution">
    <text evidence="2">The sequence shown here is derived from an EMBL/GenBank/DDBJ whole genome shotgun (WGS) entry which is preliminary data.</text>
</comment>
<sequence length="131" mass="13688">MTVRVPVGAVPRRAGHFGAWRALTAVPAMVGSVLLLIVLFGWMGEWEGAVLLGWIGSGAAVFSRVGESVAVRVAAGSRRPTKAQVALLAPAWSAALARAGLAASEVDFYVQRSREPNAFAAGGPANRWSFT</sequence>
<accession>A0ABU2JEQ8</accession>
<keyword evidence="3" id="KW-1185">Reference proteome</keyword>
<keyword evidence="1" id="KW-1133">Transmembrane helix</keyword>
<proteinExistence type="predicted"/>
<gene>
    <name evidence="2" type="ORF">RM423_19050</name>
</gene>
<dbReference type="EMBL" id="JAVREH010000040">
    <property type="protein sequence ID" value="MDT0263485.1"/>
    <property type="molecule type" value="Genomic_DNA"/>
</dbReference>
<protein>
    <submittedName>
        <fullName evidence="2">Uncharacterized protein</fullName>
    </submittedName>
</protein>
<keyword evidence="1" id="KW-0472">Membrane</keyword>